<proteinExistence type="predicted"/>
<keyword evidence="2" id="KW-1185">Reference proteome</keyword>
<accession>A0A8J5VFN5</accession>
<dbReference type="Proteomes" id="UP000729402">
    <property type="component" value="Unassembled WGS sequence"/>
</dbReference>
<dbReference type="EMBL" id="JAAALK010000285">
    <property type="protein sequence ID" value="KAG8065040.1"/>
    <property type="molecule type" value="Genomic_DNA"/>
</dbReference>
<sequence>MSTNSDHVYYDFSPCPEYRFVVMDAYDFSALGWPRDHLVTADAMNLLDEKNPITDKNRPDGLVGVDRWFVMFNGTISKEQLS</sequence>
<reference evidence="1" key="2">
    <citation type="submission" date="2021-02" db="EMBL/GenBank/DDBJ databases">
        <authorList>
            <person name="Kimball J.A."/>
            <person name="Haas M.W."/>
            <person name="Macchietto M."/>
            <person name="Kono T."/>
            <person name="Duquette J."/>
            <person name="Shao M."/>
        </authorList>
    </citation>
    <scope>NUCLEOTIDE SEQUENCE</scope>
    <source>
        <tissue evidence="1">Fresh leaf tissue</tissue>
    </source>
</reference>
<protein>
    <submittedName>
        <fullName evidence="1">Uncharacterized protein</fullName>
    </submittedName>
</protein>
<dbReference type="AlphaFoldDB" id="A0A8J5VFN5"/>
<dbReference type="GO" id="GO:0047734">
    <property type="term" value="F:CDP-glycerol diphosphatase activity"/>
    <property type="evidence" value="ECO:0007669"/>
    <property type="project" value="TreeGrafter"/>
</dbReference>
<dbReference type="PANTHER" id="PTHR16509:SF6">
    <property type="entry name" value="MANGANESE-DEPENDENT ADP-RIBOSE_CDP-ALCOHOL DIPHOSPHATASE"/>
    <property type="match status" value="1"/>
</dbReference>
<dbReference type="GO" id="GO:0008663">
    <property type="term" value="F:2',3'-cyclic-nucleotide 2'-phosphodiesterase activity"/>
    <property type="evidence" value="ECO:0007669"/>
    <property type="project" value="TreeGrafter"/>
</dbReference>
<dbReference type="GO" id="GO:0047631">
    <property type="term" value="F:ADP-ribose diphosphatase activity"/>
    <property type="evidence" value="ECO:0007669"/>
    <property type="project" value="TreeGrafter"/>
</dbReference>
<dbReference type="PANTHER" id="PTHR16509">
    <property type="match status" value="1"/>
</dbReference>
<organism evidence="1 2">
    <name type="scientific">Zizania palustris</name>
    <name type="common">Northern wild rice</name>
    <dbReference type="NCBI Taxonomy" id="103762"/>
    <lineage>
        <taxon>Eukaryota</taxon>
        <taxon>Viridiplantae</taxon>
        <taxon>Streptophyta</taxon>
        <taxon>Embryophyta</taxon>
        <taxon>Tracheophyta</taxon>
        <taxon>Spermatophyta</taxon>
        <taxon>Magnoliopsida</taxon>
        <taxon>Liliopsida</taxon>
        <taxon>Poales</taxon>
        <taxon>Poaceae</taxon>
        <taxon>BOP clade</taxon>
        <taxon>Oryzoideae</taxon>
        <taxon>Oryzeae</taxon>
        <taxon>Zizaniinae</taxon>
        <taxon>Zizania</taxon>
    </lineage>
</organism>
<comment type="caution">
    <text evidence="1">The sequence shown here is derived from an EMBL/GenBank/DDBJ whole genome shotgun (WGS) entry which is preliminary data.</text>
</comment>
<evidence type="ECO:0000313" key="2">
    <source>
        <dbReference type="Proteomes" id="UP000729402"/>
    </source>
</evidence>
<gene>
    <name evidence="1" type="ORF">GUJ93_ZPchr0004g38681</name>
</gene>
<dbReference type="OrthoDB" id="9675250at2759"/>
<name>A0A8J5VFN5_ZIZPA</name>
<dbReference type="GO" id="GO:0030145">
    <property type="term" value="F:manganese ion binding"/>
    <property type="evidence" value="ECO:0007669"/>
    <property type="project" value="TreeGrafter"/>
</dbReference>
<reference evidence="1" key="1">
    <citation type="journal article" date="2021" name="bioRxiv">
        <title>Whole Genome Assembly and Annotation of Northern Wild Rice, Zizania palustris L., Supports a Whole Genome Duplication in the Zizania Genus.</title>
        <authorList>
            <person name="Haas M."/>
            <person name="Kono T."/>
            <person name="Macchietto M."/>
            <person name="Millas R."/>
            <person name="McGilp L."/>
            <person name="Shao M."/>
            <person name="Duquette J."/>
            <person name="Hirsch C.N."/>
            <person name="Kimball J."/>
        </authorList>
    </citation>
    <scope>NUCLEOTIDE SEQUENCE</scope>
    <source>
        <tissue evidence="1">Fresh leaf tissue</tissue>
    </source>
</reference>
<evidence type="ECO:0000313" key="1">
    <source>
        <dbReference type="EMBL" id="KAG8065040.1"/>
    </source>
</evidence>